<protein>
    <recommendedName>
        <fullName evidence="3">Paraflagellar rod component</fullName>
    </recommendedName>
</protein>
<dbReference type="PANTHER" id="PTHR39665">
    <property type="entry name" value="PARAFLAGELLAR ROD COMPONENT-RELATED"/>
    <property type="match status" value="1"/>
</dbReference>
<dbReference type="EMBL" id="AAHK01000465">
    <property type="protein sequence ID" value="EAN92073.1"/>
    <property type="molecule type" value="Genomic_DNA"/>
</dbReference>
<dbReference type="PANTHER" id="PTHR39665:SF2">
    <property type="entry name" value="PARAFLAGELLAR ROD COMPONENT"/>
    <property type="match status" value="1"/>
</dbReference>
<proteinExistence type="predicted"/>
<dbReference type="AlphaFoldDB" id="Q4DHS3"/>
<comment type="caution">
    <text evidence="1">The sequence shown here is derived from an EMBL/GenBank/DDBJ whole genome shotgun (WGS) entry which is preliminary data.</text>
</comment>
<dbReference type="GeneID" id="3545391"/>
<evidence type="ECO:0000313" key="2">
    <source>
        <dbReference type="Proteomes" id="UP000002296"/>
    </source>
</evidence>
<sequence length="149" mass="17002">MGAGRSVVRRLRNTCDYNKHRKLKKKKKEKKRITMEKNLIINVTCNPPVISILGPVKESTIEKLNDVLPGACTTTNTGKVHFAFVRKEEPPHWYGELQTHFASEDIGQSQLFVSLLDAVEEEGMWKLCGSNANVHDYDKATHKFFFVRA</sequence>
<accession>Q4DHS3</accession>
<dbReference type="eggNOG" id="ENOG502S2CS">
    <property type="taxonomic scope" value="Eukaryota"/>
</dbReference>
<evidence type="ECO:0008006" key="3">
    <source>
        <dbReference type="Google" id="ProtNLM"/>
    </source>
</evidence>
<reference evidence="1 2" key="1">
    <citation type="journal article" date="2005" name="Science">
        <title>The genome sequence of Trypanosoma cruzi, etiologic agent of Chagas disease.</title>
        <authorList>
            <person name="El-Sayed N.M."/>
            <person name="Myler P.J."/>
            <person name="Bartholomeu D.C."/>
            <person name="Nilsson D."/>
            <person name="Aggarwal G."/>
            <person name="Tran A.N."/>
            <person name="Ghedin E."/>
            <person name="Worthey E.A."/>
            <person name="Delcher A.L."/>
            <person name="Blandin G."/>
            <person name="Westenberger S.J."/>
            <person name="Caler E."/>
            <person name="Cerqueira G.C."/>
            <person name="Branche C."/>
            <person name="Haas B."/>
            <person name="Anupama A."/>
            <person name="Arner E."/>
            <person name="Aslund L."/>
            <person name="Attipoe P."/>
            <person name="Bontempi E."/>
            <person name="Bringaud F."/>
            <person name="Burton P."/>
            <person name="Cadag E."/>
            <person name="Campbell D.A."/>
            <person name="Carrington M."/>
            <person name="Crabtree J."/>
            <person name="Darban H."/>
            <person name="da Silveira J.F."/>
            <person name="de Jong P."/>
            <person name="Edwards K."/>
            <person name="Englund P.T."/>
            <person name="Fazelina G."/>
            <person name="Feldblyum T."/>
            <person name="Ferella M."/>
            <person name="Frasch A.C."/>
            <person name="Gull K."/>
            <person name="Horn D."/>
            <person name="Hou L."/>
            <person name="Huang Y."/>
            <person name="Kindlund E."/>
            <person name="Klingbeil M."/>
            <person name="Kluge S."/>
            <person name="Koo H."/>
            <person name="Lacerda D."/>
            <person name="Levin M.J."/>
            <person name="Lorenzi H."/>
            <person name="Louie T."/>
            <person name="Machado C.R."/>
            <person name="McCulloch R."/>
            <person name="McKenna A."/>
            <person name="Mizuno Y."/>
            <person name="Mottram J.C."/>
            <person name="Nelson S."/>
            <person name="Ochaya S."/>
            <person name="Osoegawa K."/>
            <person name="Pai G."/>
            <person name="Parsons M."/>
            <person name="Pentony M."/>
            <person name="Pettersson U."/>
            <person name="Pop M."/>
            <person name="Ramirez J.L."/>
            <person name="Rinta J."/>
            <person name="Robertson L."/>
            <person name="Salzberg S.L."/>
            <person name="Sanchez D.O."/>
            <person name="Seyler A."/>
            <person name="Sharma R."/>
            <person name="Shetty J."/>
            <person name="Simpson A.J."/>
            <person name="Sisk E."/>
            <person name="Tammi M.T."/>
            <person name="Tarleton R."/>
            <person name="Teixeira S."/>
            <person name="Van Aken S."/>
            <person name="Vogt C."/>
            <person name="Ward P.N."/>
            <person name="Wickstead B."/>
            <person name="Wortman J."/>
            <person name="White O."/>
            <person name="Fraser C.M."/>
            <person name="Stuart K.D."/>
            <person name="Andersson B."/>
        </authorList>
    </citation>
    <scope>NUCLEOTIDE SEQUENCE [LARGE SCALE GENOMIC DNA]</scope>
    <source>
        <strain evidence="1 2">CL Brener</strain>
    </source>
</reference>
<dbReference type="OMA" id="GSTTMNH"/>
<dbReference type="InParanoid" id="Q4DHS3"/>
<dbReference type="KEGG" id="tcr:507787.80"/>
<evidence type="ECO:0000313" key="1">
    <source>
        <dbReference type="EMBL" id="EAN92073.1"/>
    </source>
</evidence>
<name>Q4DHS3_TRYCC</name>
<keyword evidence="2" id="KW-1185">Reference proteome</keyword>
<dbReference type="Proteomes" id="UP000002296">
    <property type="component" value="Unassembled WGS sequence"/>
</dbReference>
<gene>
    <name evidence="1" type="ORF">Tc00.1047053507787.80</name>
</gene>
<dbReference type="RefSeq" id="XP_813924.1">
    <property type="nucleotide sequence ID" value="XM_808831.1"/>
</dbReference>
<dbReference type="SMR" id="Q4DHS3"/>
<organism evidence="1 2">
    <name type="scientific">Trypanosoma cruzi (strain CL Brener)</name>
    <dbReference type="NCBI Taxonomy" id="353153"/>
    <lineage>
        <taxon>Eukaryota</taxon>
        <taxon>Discoba</taxon>
        <taxon>Euglenozoa</taxon>
        <taxon>Kinetoplastea</taxon>
        <taxon>Metakinetoplastina</taxon>
        <taxon>Trypanosomatida</taxon>
        <taxon>Trypanosomatidae</taxon>
        <taxon>Trypanosoma</taxon>
        <taxon>Schizotrypanum</taxon>
    </lineage>
</organism>
<dbReference type="PaxDb" id="353153-Q4DHS3"/>